<reference evidence="1" key="1">
    <citation type="journal article" date="2020" name="Stud. Mycol.">
        <title>101 Dothideomycetes genomes: a test case for predicting lifestyles and emergence of pathogens.</title>
        <authorList>
            <person name="Haridas S."/>
            <person name="Albert R."/>
            <person name="Binder M."/>
            <person name="Bloem J."/>
            <person name="Labutti K."/>
            <person name="Salamov A."/>
            <person name="Andreopoulos B."/>
            <person name="Baker S."/>
            <person name="Barry K."/>
            <person name="Bills G."/>
            <person name="Bluhm B."/>
            <person name="Cannon C."/>
            <person name="Castanera R."/>
            <person name="Culley D."/>
            <person name="Daum C."/>
            <person name="Ezra D."/>
            <person name="Gonzalez J."/>
            <person name="Henrissat B."/>
            <person name="Kuo A."/>
            <person name="Liang C."/>
            <person name="Lipzen A."/>
            <person name="Lutzoni F."/>
            <person name="Magnuson J."/>
            <person name="Mondo S."/>
            <person name="Nolan M."/>
            <person name="Ohm R."/>
            <person name="Pangilinan J."/>
            <person name="Park H.-J."/>
            <person name="Ramirez L."/>
            <person name="Alfaro M."/>
            <person name="Sun H."/>
            <person name="Tritt A."/>
            <person name="Yoshinaga Y."/>
            <person name="Zwiers L.-H."/>
            <person name="Turgeon B."/>
            <person name="Goodwin S."/>
            <person name="Spatafora J."/>
            <person name="Crous P."/>
            <person name="Grigoriev I."/>
        </authorList>
    </citation>
    <scope>NUCLEOTIDE SEQUENCE</scope>
    <source>
        <strain evidence="1">CBS 161.51</strain>
    </source>
</reference>
<proteinExistence type="predicted"/>
<evidence type="ECO:0000313" key="2">
    <source>
        <dbReference type="Proteomes" id="UP000800038"/>
    </source>
</evidence>
<name>A0A6A5SE03_9PLEO</name>
<evidence type="ECO:0000313" key="1">
    <source>
        <dbReference type="EMBL" id="KAF1938865.1"/>
    </source>
</evidence>
<keyword evidence="2" id="KW-1185">Reference proteome</keyword>
<accession>A0A6A5SE03</accession>
<dbReference type="EMBL" id="ML976094">
    <property type="protein sequence ID" value="KAF1938865.1"/>
    <property type="molecule type" value="Genomic_DNA"/>
</dbReference>
<gene>
    <name evidence="1" type="ORF">EJ02DRAFT_425378</name>
</gene>
<dbReference type="OrthoDB" id="3918328at2759"/>
<dbReference type="AlphaFoldDB" id="A0A6A5SE03"/>
<organism evidence="1 2">
    <name type="scientific">Clathrospora elynae</name>
    <dbReference type="NCBI Taxonomy" id="706981"/>
    <lineage>
        <taxon>Eukaryota</taxon>
        <taxon>Fungi</taxon>
        <taxon>Dikarya</taxon>
        <taxon>Ascomycota</taxon>
        <taxon>Pezizomycotina</taxon>
        <taxon>Dothideomycetes</taxon>
        <taxon>Pleosporomycetidae</taxon>
        <taxon>Pleosporales</taxon>
        <taxon>Diademaceae</taxon>
        <taxon>Clathrospora</taxon>
    </lineage>
</organism>
<sequence length="127" mass="14308">MPPKVARDPRRKSAWLKARAQHARNRELQQYSEFEVLHVTLEPRPRPQRADSAVFGPKRKQAAFVKEEELKCFREDRAGTPHISELQPDDEVIAPLTVEELGMGGEAEALATNLATDGDKMIDLHGI</sequence>
<protein>
    <submittedName>
        <fullName evidence="1">Uncharacterized protein</fullName>
    </submittedName>
</protein>
<dbReference type="Proteomes" id="UP000800038">
    <property type="component" value="Unassembled WGS sequence"/>
</dbReference>